<organism evidence="1 2">
    <name type="scientific">Paenibacillus bovis</name>
    <dbReference type="NCBI Taxonomy" id="1616788"/>
    <lineage>
        <taxon>Bacteria</taxon>
        <taxon>Bacillati</taxon>
        <taxon>Bacillota</taxon>
        <taxon>Bacilli</taxon>
        <taxon>Bacillales</taxon>
        <taxon>Paenibacillaceae</taxon>
        <taxon>Paenibacillus</taxon>
    </lineage>
</organism>
<keyword evidence="1" id="KW-0614">Plasmid</keyword>
<gene>
    <name evidence="1" type="ORF">AR543_p0159</name>
</gene>
<reference evidence="1 2" key="1">
    <citation type="journal article" date="2016" name="Int. J. Syst. Evol. Microbiol.">
        <title>Paenibacillus damxungensis sp. nov., isolated from raw yak (Bos grunniens) milk.</title>
        <authorList>
            <person name="Wu Z."/>
            <person name="Gao C."/>
            <person name="Han J."/>
            <person name="Liu Z."/>
        </authorList>
    </citation>
    <scope>NUCLEOTIDE SEQUENCE [LARGE SCALE GENOMIC DNA]</scope>
    <source>
        <strain evidence="1 2">BD3526</strain>
        <plasmid evidence="1 2">unnamed1</plasmid>
    </source>
</reference>
<dbReference type="OrthoDB" id="2350907at2"/>
<sequence>MNTKERQIIECLQKAAAHFQTNSLSCRQYKSYRSKYAPDLLSASTIGKRWGKWSIAIEKAGLHTGHRTLPRCTRCGKRYTRQDSEQGYCPPCSMIRQTVTSHALQQIRYFSREMIILALQAAAGSERTSLTLSEYRRFVRKQTTGQYASSSTICNRFSSWKAALQAAGLNEPPSIQKLSKSPYTTELLLKTLRTAAEQVDGTLTTPKFSQLYQRPSVTVIRNRFGGWNEALQAAGLYTTESLNSRQEVLQKT</sequence>
<evidence type="ECO:0000313" key="1">
    <source>
        <dbReference type="EMBL" id="ARR10767.1"/>
    </source>
</evidence>
<accession>A0A1X9T478</accession>
<evidence type="ECO:0000313" key="2">
    <source>
        <dbReference type="Proteomes" id="UP000078148"/>
    </source>
</evidence>
<geneLocation type="plasmid" evidence="1 2">
    <name>unnamed1</name>
</geneLocation>
<keyword evidence="2" id="KW-1185">Reference proteome</keyword>
<dbReference type="RefSeq" id="WP_087071465.1">
    <property type="nucleotide sequence ID" value="NZ_CP021170.1"/>
</dbReference>
<dbReference type="InterPro" id="IPR041025">
    <property type="entry name" value="HNH_repeat"/>
</dbReference>
<protein>
    <submittedName>
        <fullName evidence="1">Uncharacterized protein</fullName>
    </submittedName>
</protein>
<dbReference type="EMBL" id="CP021170">
    <property type="protein sequence ID" value="ARR10767.1"/>
    <property type="molecule type" value="Genomic_DNA"/>
</dbReference>
<dbReference type="Proteomes" id="UP000078148">
    <property type="component" value="Plasmid unnamed1"/>
</dbReference>
<name>A0A1X9T478_9BACL</name>
<dbReference type="Pfam" id="PF18780">
    <property type="entry name" value="HNH_repeat"/>
    <property type="match status" value="2"/>
</dbReference>
<dbReference type="AlphaFoldDB" id="A0A1X9T478"/>
<proteinExistence type="predicted"/>
<dbReference type="KEGG" id="pbv:AR543_p0159"/>